<dbReference type="InterPro" id="IPR000157">
    <property type="entry name" value="TIR_dom"/>
</dbReference>
<keyword evidence="3" id="KW-1185">Reference proteome</keyword>
<evidence type="ECO:0000313" key="2">
    <source>
        <dbReference type="EMBL" id="CAG2216123.1"/>
    </source>
</evidence>
<comment type="caution">
    <text evidence="2">The sequence shown here is derived from an EMBL/GenBank/DDBJ whole genome shotgun (WGS) entry which is preliminary data.</text>
</comment>
<dbReference type="Pfam" id="PF13676">
    <property type="entry name" value="TIR_2"/>
    <property type="match status" value="1"/>
</dbReference>
<dbReference type="SUPFAM" id="SSF52200">
    <property type="entry name" value="Toll/Interleukin receptor TIR domain"/>
    <property type="match status" value="1"/>
</dbReference>
<dbReference type="PROSITE" id="PS50104">
    <property type="entry name" value="TIR"/>
    <property type="match status" value="1"/>
</dbReference>
<dbReference type="OrthoDB" id="6161467at2759"/>
<dbReference type="PANTHER" id="PTHR16253">
    <property type="entry name" value="TETRATRICOPEPTIDE REPEAT PROTEIN 22"/>
    <property type="match status" value="1"/>
</dbReference>
<dbReference type="SMART" id="SM00255">
    <property type="entry name" value="TIR"/>
    <property type="match status" value="1"/>
</dbReference>
<dbReference type="EMBL" id="CAJPWZ010001472">
    <property type="protein sequence ID" value="CAG2216123.1"/>
    <property type="molecule type" value="Genomic_DNA"/>
</dbReference>
<dbReference type="AlphaFoldDB" id="A0A8S3S6B4"/>
<accession>A0A8S3S6B4</accession>
<gene>
    <name evidence="2" type="ORF">MEDL_29894</name>
</gene>
<evidence type="ECO:0000259" key="1">
    <source>
        <dbReference type="PROSITE" id="PS50104"/>
    </source>
</evidence>
<dbReference type="PANTHER" id="PTHR16253:SF0">
    <property type="entry name" value="TETRATRICOPEPTIDE REPEAT PROTEIN 22"/>
    <property type="match status" value="1"/>
</dbReference>
<dbReference type="Gene3D" id="3.40.50.10140">
    <property type="entry name" value="Toll/interleukin-1 receptor homology (TIR) domain"/>
    <property type="match status" value="1"/>
</dbReference>
<dbReference type="InterPro" id="IPR035897">
    <property type="entry name" value="Toll_tir_struct_dom_sf"/>
</dbReference>
<sequence length="236" mass="27539">MHIGKHQIEREQDVFLDEETLFSNQSNDECTFLEGTNLLPIENISPFLDENPNNYGIEIDQHMSDSNHQHTDLTTCTTSTLLDFTNITVNIDENFRDLPPGMKYHFYVSYSSDDSSIVNKIIEELEERFFFKCLNFERDFTPGRRIDQLINEEMNQSEAVLIILSHTYTEKLWCLAEAQLAFEMSFKTNNKIKVIPILIHPLTEELPTILKSIRYIDAEKEEDVAARIHEIYRNPG</sequence>
<dbReference type="GO" id="GO:0007165">
    <property type="term" value="P:signal transduction"/>
    <property type="evidence" value="ECO:0007669"/>
    <property type="project" value="InterPro"/>
</dbReference>
<evidence type="ECO:0000313" key="3">
    <source>
        <dbReference type="Proteomes" id="UP000683360"/>
    </source>
</evidence>
<name>A0A8S3S6B4_MYTED</name>
<feature type="domain" description="TIR" evidence="1">
    <location>
        <begin position="102"/>
        <end position="236"/>
    </location>
</feature>
<organism evidence="2 3">
    <name type="scientific">Mytilus edulis</name>
    <name type="common">Blue mussel</name>
    <dbReference type="NCBI Taxonomy" id="6550"/>
    <lineage>
        <taxon>Eukaryota</taxon>
        <taxon>Metazoa</taxon>
        <taxon>Spiralia</taxon>
        <taxon>Lophotrochozoa</taxon>
        <taxon>Mollusca</taxon>
        <taxon>Bivalvia</taxon>
        <taxon>Autobranchia</taxon>
        <taxon>Pteriomorphia</taxon>
        <taxon>Mytilida</taxon>
        <taxon>Mytiloidea</taxon>
        <taxon>Mytilidae</taxon>
        <taxon>Mytilinae</taxon>
        <taxon>Mytilus</taxon>
    </lineage>
</organism>
<protein>
    <recommendedName>
        <fullName evidence="1">TIR domain-containing protein</fullName>
    </recommendedName>
</protein>
<dbReference type="Proteomes" id="UP000683360">
    <property type="component" value="Unassembled WGS sequence"/>
</dbReference>
<proteinExistence type="predicted"/>
<dbReference type="InterPro" id="IPR042342">
    <property type="entry name" value="TTC22"/>
</dbReference>
<reference evidence="2" key="1">
    <citation type="submission" date="2021-03" db="EMBL/GenBank/DDBJ databases">
        <authorList>
            <person name="Bekaert M."/>
        </authorList>
    </citation>
    <scope>NUCLEOTIDE SEQUENCE</scope>
</reference>